<feature type="domain" description="Thioredoxin" evidence="10">
    <location>
        <begin position="80"/>
        <end position="231"/>
    </location>
</feature>
<keyword evidence="2 9" id="KW-0575">Peroxidase</keyword>
<evidence type="ECO:0000256" key="7">
    <source>
        <dbReference type="ARBA" id="ARBA00079296"/>
    </source>
</evidence>
<dbReference type="FunFam" id="3.40.30.10:FF:000020">
    <property type="entry name" value="Peroxiredoxin"/>
    <property type="match status" value="1"/>
</dbReference>
<dbReference type="Gene3D" id="3.40.30.10">
    <property type="entry name" value="Glutaredoxin"/>
    <property type="match status" value="1"/>
</dbReference>
<dbReference type="PANTHER" id="PTHR10430">
    <property type="entry name" value="PEROXIREDOXIN"/>
    <property type="match status" value="1"/>
</dbReference>
<keyword evidence="3 9" id="KW-0049">Antioxidant</keyword>
<gene>
    <name evidence="11" type="ORF">FNAPI_8583</name>
</gene>
<dbReference type="Proteomes" id="UP000574317">
    <property type="component" value="Unassembled WGS sequence"/>
</dbReference>
<evidence type="ECO:0000256" key="9">
    <source>
        <dbReference type="RuleBase" id="RU366011"/>
    </source>
</evidence>
<dbReference type="InterPro" id="IPR013740">
    <property type="entry name" value="Redoxin"/>
</dbReference>
<dbReference type="GO" id="GO:0034599">
    <property type="term" value="P:cellular response to oxidative stress"/>
    <property type="evidence" value="ECO:0007669"/>
    <property type="project" value="InterPro"/>
</dbReference>
<dbReference type="SUPFAM" id="SSF52833">
    <property type="entry name" value="Thioredoxin-like"/>
    <property type="match status" value="1"/>
</dbReference>
<dbReference type="AlphaFoldDB" id="A0A8H5J1P8"/>
<keyword evidence="12" id="KW-1185">Reference proteome</keyword>
<evidence type="ECO:0000313" key="12">
    <source>
        <dbReference type="Proteomes" id="UP000574317"/>
    </source>
</evidence>
<dbReference type="InterPro" id="IPR037944">
    <property type="entry name" value="PRX5-like"/>
</dbReference>
<dbReference type="GO" id="GO:0045454">
    <property type="term" value="P:cell redox homeostasis"/>
    <property type="evidence" value="ECO:0007669"/>
    <property type="project" value="TreeGrafter"/>
</dbReference>
<feature type="active site" description="Cysteine sulfenic acid (-SOH) intermediate" evidence="8">
    <location>
        <position position="125"/>
    </location>
</feature>
<evidence type="ECO:0000256" key="5">
    <source>
        <dbReference type="ARBA" id="ARBA00023284"/>
    </source>
</evidence>
<dbReference type="GO" id="GO:0005739">
    <property type="term" value="C:mitochondrion"/>
    <property type="evidence" value="ECO:0007669"/>
    <property type="project" value="TreeGrafter"/>
</dbReference>
<evidence type="ECO:0000256" key="2">
    <source>
        <dbReference type="ARBA" id="ARBA00022559"/>
    </source>
</evidence>
<accession>A0A8H5J1P8</accession>
<keyword evidence="4 9" id="KW-0560">Oxidoreductase</keyword>
<dbReference type="InterPro" id="IPR036249">
    <property type="entry name" value="Thioredoxin-like_sf"/>
</dbReference>
<comment type="caution">
    <text evidence="11">The sequence shown here is derived from an EMBL/GenBank/DDBJ whole genome shotgun (WGS) entry which is preliminary data.</text>
</comment>
<dbReference type="PROSITE" id="PS51352">
    <property type="entry name" value="THIOREDOXIN_2"/>
    <property type="match status" value="1"/>
</dbReference>
<protein>
    <recommendedName>
        <fullName evidence="6">Thioredoxin peroxidase</fullName>
    </recommendedName>
    <alternativeName>
        <fullName evidence="7">Thioredoxin-dependent peroxiredoxin</fullName>
    </alternativeName>
</protein>
<organism evidence="11 12">
    <name type="scientific">Fusarium napiforme</name>
    <dbReference type="NCBI Taxonomy" id="42672"/>
    <lineage>
        <taxon>Eukaryota</taxon>
        <taxon>Fungi</taxon>
        <taxon>Dikarya</taxon>
        <taxon>Ascomycota</taxon>
        <taxon>Pezizomycotina</taxon>
        <taxon>Sordariomycetes</taxon>
        <taxon>Hypocreomycetidae</taxon>
        <taxon>Hypocreales</taxon>
        <taxon>Nectriaceae</taxon>
        <taxon>Fusarium</taxon>
        <taxon>Fusarium fujikuroi species complex</taxon>
    </lineage>
</organism>
<dbReference type="PANTHER" id="PTHR10430:SF16">
    <property type="entry name" value="PEROXIREDOXIN-5, MITOCHONDRIAL"/>
    <property type="match status" value="1"/>
</dbReference>
<evidence type="ECO:0000256" key="1">
    <source>
        <dbReference type="ARBA" id="ARBA00010505"/>
    </source>
</evidence>
<keyword evidence="5 9" id="KW-0676">Redox-active center</keyword>
<dbReference type="CDD" id="cd03013">
    <property type="entry name" value="PRX5_like"/>
    <property type="match status" value="1"/>
</dbReference>
<dbReference type="EMBL" id="JAAOAO010000333">
    <property type="protein sequence ID" value="KAF5547245.1"/>
    <property type="molecule type" value="Genomic_DNA"/>
</dbReference>
<evidence type="ECO:0000256" key="4">
    <source>
        <dbReference type="ARBA" id="ARBA00023002"/>
    </source>
</evidence>
<dbReference type="GO" id="GO:0008379">
    <property type="term" value="F:thioredoxin peroxidase activity"/>
    <property type="evidence" value="ECO:0007669"/>
    <property type="project" value="InterPro"/>
</dbReference>
<reference evidence="11 12" key="1">
    <citation type="submission" date="2020-05" db="EMBL/GenBank/DDBJ databases">
        <title>Identification and distribution of gene clusters putatively required for synthesis of sphingolipid metabolism inhibitors in phylogenetically diverse species of the filamentous fungus Fusarium.</title>
        <authorList>
            <person name="Kim H.-S."/>
            <person name="Busman M."/>
            <person name="Brown D.W."/>
            <person name="Divon H."/>
            <person name="Uhlig S."/>
            <person name="Proctor R.H."/>
        </authorList>
    </citation>
    <scope>NUCLEOTIDE SEQUENCE [LARGE SCALE GENOMIC DNA]</scope>
    <source>
        <strain evidence="11 12">NRRL 25196</strain>
    </source>
</reference>
<dbReference type="Pfam" id="PF08534">
    <property type="entry name" value="Redoxin"/>
    <property type="match status" value="1"/>
</dbReference>
<dbReference type="GO" id="GO:0005777">
    <property type="term" value="C:peroxisome"/>
    <property type="evidence" value="ECO:0007669"/>
    <property type="project" value="TreeGrafter"/>
</dbReference>
<evidence type="ECO:0000259" key="10">
    <source>
        <dbReference type="PROSITE" id="PS51352"/>
    </source>
</evidence>
<comment type="function">
    <text evidence="9">Thiol-specific peroxidase that catalyzes the reduction of hydrogen peroxide and organic hydroperoxides to water and alcohols, respectively. Plays a role in cell protection against oxidative stress by detoxifying peroxides.</text>
</comment>
<dbReference type="GO" id="GO:0042744">
    <property type="term" value="P:hydrogen peroxide catabolic process"/>
    <property type="evidence" value="ECO:0007669"/>
    <property type="project" value="TreeGrafter"/>
</dbReference>
<comment type="similarity">
    <text evidence="1 9">Belongs to the peroxiredoxin family. Prx5 subfamily.</text>
</comment>
<evidence type="ECO:0000256" key="6">
    <source>
        <dbReference type="ARBA" id="ARBA00032824"/>
    </source>
</evidence>
<proteinExistence type="inferred from homology"/>
<sequence>MAASTAPTAFRGSPQVFTDLIRTLFSERLRSGGSLFLTLRYTSSSALTQLTIPYTEVYLLDKVNMSELKAGDNFPEGVWFSYIPPSPETSEFTTCGTPVPFNASQEFKNKKVVLVSIPGAFTPTCSGSHIPSYLEHVDKIKAKGVDQVIVIAVNDPFVMSGWAKANGITDDKILFMSDKDAKFSQTIGWNIGERTGRFAIIVDQGKVVYAARDEEPGSIEKSGALGVLAQL</sequence>
<dbReference type="InterPro" id="IPR013766">
    <property type="entry name" value="Thioredoxin_domain"/>
</dbReference>
<name>A0A8H5J1P8_9HYPO</name>
<evidence type="ECO:0000256" key="8">
    <source>
        <dbReference type="PIRSR" id="PIRSR637944-1"/>
    </source>
</evidence>
<evidence type="ECO:0000256" key="3">
    <source>
        <dbReference type="ARBA" id="ARBA00022862"/>
    </source>
</evidence>
<evidence type="ECO:0000313" key="11">
    <source>
        <dbReference type="EMBL" id="KAF5547245.1"/>
    </source>
</evidence>